<keyword evidence="3" id="KW-0677">Repeat</keyword>
<dbReference type="GO" id="GO:0008270">
    <property type="term" value="F:zinc ion binding"/>
    <property type="evidence" value="ECO:0007669"/>
    <property type="project" value="UniProtKB-KW"/>
</dbReference>
<comment type="cofactor">
    <cofactor evidence="1">
        <name>Mn(2+)</name>
        <dbReference type="ChEBI" id="CHEBI:29035"/>
    </cofactor>
</comment>
<dbReference type="OMA" id="TIWAMAS"/>
<evidence type="ECO:0000256" key="7">
    <source>
        <dbReference type="ARBA" id="ARBA00023125"/>
    </source>
</evidence>
<dbReference type="SUPFAM" id="SSF56300">
    <property type="entry name" value="Metallo-dependent phosphatases"/>
    <property type="match status" value="1"/>
</dbReference>
<evidence type="ECO:0000256" key="8">
    <source>
        <dbReference type="ARBA" id="ARBA00023211"/>
    </source>
</evidence>
<evidence type="ECO:0000259" key="13">
    <source>
        <dbReference type="PROSITE" id="PS50950"/>
    </source>
</evidence>
<reference evidence="14" key="3">
    <citation type="submission" date="2025-09" db="UniProtKB">
        <authorList>
            <consortium name="Ensembl"/>
        </authorList>
    </citation>
    <scope>IDENTIFICATION</scope>
</reference>
<dbReference type="InterPro" id="IPR004843">
    <property type="entry name" value="Calcineurin-like_PHP"/>
</dbReference>
<dbReference type="Proteomes" id="UP000018468">
    <property type="component" value="Linkage group LG2"/>
</dbReference>
<evidence type="ECO:0000256" key="4">
    <source>
        <dbReference type="ARBA" id="ARBA00022771"/>
    </source>
</evidence>
<dbReference type="EMBL" id="AHAT01023880">
    <property type="status" value="NOT_ANNOTATED_CDS"/>
    <property type="molecule type" value="Genomic_DNA"/>
</dbReference>
<evidence type="ECO:0000256" key="3">
    <source>
        <dbReference type="ARBA" id="ARBA00022737"/>
    </source>
</evidence>
<comment type="catalytic activity">
    <reaction evidence="10">
        <text>O-phospho-L-threonyl-[protein] + H2O = L-threonyl-[protein] + phosphate</text>
        <dbReference type="Rhea" id="RHEA:47004"/>
        <dbReference type="Rhea" id="RHEA-COMP:11060"/>
        <dbReference type="Rhea" id="RHEA-COMP:11605"/>
        <dbReference type="ChEBI" id="CHEBI:15377"/>
        <dbReference type="ChEBI" id="CHEBI:30013"/>
        <dbReference type="ChEBI" id="CHEBI:43474"/>
        <dbReference type="ChEBI" id="CHEBI:61977"/>
        <dbReference type="EC" id="3.1.3.16"/>
    </reaction>
</comment>
<evidence type="ECO:0000256" key="11">
    <source>
        <dbReference type="SAM" id="Coils"/>
    </source>
</evidence>
<dbReference type="EMBL" id="AHAT01023879">
    <property type="status" value="NOT_ANNOTATED_CDS"/>
    <property type="molecule type" value="Genomic_DNA"/>
</dbReference>
<dbReference type="eggNOG" id="KOG0376">
    <property type="taxonomic scope" value="Eukaryota"/>
</dbReference>
<evidence type="ECO:0000313" key="15">
    <source>
        <dbReference type="Proteomes" id="UP000018468"/>
    </source>
</evidence>
<dbReference type="Gene3D" id="3.60.21.10">
    <property type="match status" value="1"/>
</dbReference>
<keyword evidence="8" id="KW-0464">Manganese</keyword>
<dbReference type="GO" id="GO:0005634">
    <property type="term" value="C:nucleus"/>
    <property type="evidence" value="ECO:0000318"/>
    <property type="project" value="GO_Central"/>
</dbReference>
<dbReference type="STRING" id="7918.ENSLOCP00000018258"/>
<dbReference type="EC" id="3.1.3.16" evidence="10"/>
<keyword evidence="5 10" id="KW-0378">Hydrolase</keyword>
<dbReference type="InterPro" id="IPR029052">
    <property type="entry name" value="Metallo-depent_PP-like"/>
</dbReference>
<evidence type="ECO:0000256" key="10">
    <source>
        <dbReference type="RuleBase" id="RU004273"/>
    </source>
</evidence>
<dbReference type="HOGENOM" id="CLU_015999_0_0_1"/>
<dbReference type="InParanoid" id="W5NC99"/>
<keyword evidence="6" id="KW-0862">Zinc</keyword>
<dbReference type="InterPro" id="IPR013235">
    <property type="entry name" value="PPP_dom"/>
</dbReference>
<dbReference type="PANTHER" id="PTHR45668">
    <property type="entry name" value="SERINE/THREONINE-PROTEIN PHOSPHATASE 5-RELATED"/>
    <property type="match status" value="1"/>
</dbReference>
<protein>
    <recommendedName>
        <fullName evidence="10">Serine/threonine-protein phosphatase</fullName>
        <ecNumber evidence="10">3.1.3.16</ecNumber>
    </recommendedName>
</protein>
<keyword evidence="7 9" id="KW-0238">DNA-binding</keyword>
<dbReference type="InterPro" id="IPR011990">
    <property type="entry name" value="TPR-like_helical_dom_sf"/>
</dbReference>
<dbReference type="PANTHER" id="PTHR45668:SF5">
    <property type="entry name" value="SERINE_THREONINE-PROTEIN PHOSPHATASE 5"/>
    <property type="match status" value="1"/>
</dbReference>
<name>W5NC99_LEPOC</name>
<organism evidence="14 15">
    <name type="scientific">Lepisosteus oculatus</name>
    <name type="common">Spotted gar</name>
    <dbReference type="NCBI Taxonomy" id="7918"/>
    <lineage>
        <taxon>Eukaryota</taxon>
        <taxon>Metazoa</taxon>
        <taxon>Chordata</taxon>
        <taxon>Craniata</taxon>
        <taxon>Vertebrata</taxon>
        <taxon>Euteleostomi</taxon>
        <taxon>Actinopterygii</taxon>
        <taxon>Neopterygii</taxon>
        <taxon>Holostei</taxon>
        <taxon>Semionotiformes</taxon>
        <taxon>Lepisosteidae</taxon>
        <taxon>Lepisosteus</taxon>
    </lineage>
</organism>
<dbReference type="Ensembl" id="ENSLOCT00000018290.1">
    <property type="protein sequence ID" value="ENSLOCP00000018258.1"/>
    <property type="gene ID" value="ENSLOCG00000014828.1"/>
</dbReference>
<comment type="similarity">
    <text evidence="10">Belongs to the PPP phosphatase family.</text>
</comment>
<dbReference type="GO" id="GO:0005829">
    <property type="term" value="C:cytosol"/>
    <property type="evidence" value="ECO:0000318"/>
    <property type="project" value="GO_Central"/>
</dbReference>
<dbReference type="GO" id="GO:0003677">
    <property type="term" value="F:DNA binding"/>
    <property type="evidence" value="ECO:0007669"/>
    <property type="project" value="UniProtKB-UniRule"/>
</dbReference>
<keyword evidence="4 9" id="KW-0863">Zinc-finger</keyword>
<evidence type="ECO:0000256" key="2">
    <source>
        <dbReference type="ARBA" id="ARBA00022723"/>
    </source>
</evidence>
<dbReference type="InterPro" id="IPR006612">
    <property type="entry name" value="THAP_Znf"/>
</dbReference>
<evidence type="ECO:0000256" key="1">
    <source>
        <dbReference type="ARBA" id="ARBA00001936"/>
    </source>
</evidence>
<dbReference type="SMART" id="SM00980">
    <property type="entry name" value="THAP"/>
    <property type="match status" value="1"/>
</dbReference>
<proteinExistence type="inferred from homology"/>
<feature type="compositionally biased region" description="Basic and acidic residues" evidence="12">
    <location>
        <begin position="659"/>
        <end position="672"/>
    </location>
</feature>
<dbReference type="EMBL" id="AHAT01023877">
    <property type="status" value="NOT_ANNOTATED_CDS"/>
    <property type="molecule type" value="Genomic_DNA"/>
</dbReference>
<keyword evidence="15" id="KW-1185">Reference proteome</keyword>
<dbReference type="GO" id="GO:0004722">
    <property type="term" value="F:protein serine/threonine phosphatase activity"/>
    <property type="evidence" value="ECO:0000318"/>
    <property type="project" value="GO_Central"/>
</dbReference>
<sequence>VVKVRPSDKDAKVKYQECSKIVKQKAFERAIASDEHKRSVVDSLDIENMMIEDEYTGPKLEDGKVTLQFMKEMMAWFKEQKKLHRKCAYQILVQVKEVLSKLPSLVEITLKETEKITICGDTHGQYYDLLNIFELNGLPSETNPYLFNGDFVDRGSFSVEVILTLFGFKLLHPDCFHLLRGNHETDNMNQMYGFEGEVKAKYTAQMFELFSEVFQWLPLAQCINSKVLVMHGGLFSEDGVSLDDIRKIDRNRQPPDSVSVSVSLWGSSPRPCDSLPVSAQSTQAPGTAVLGRAEPEGRGLSVRGFKGSSVRFEVHSQQCPLSENGTRPAPRPPPRGAVRLLQGFPLQEPTHEYLFIKTFKGFTGVTIWAMASQYTQKQRAVQSYRSTMPKYCTAPNCGNSAGHPNPDKKISFYKFPLHDPPRLRQWLANMRREEWTPSRYQHLCSEHFTPSCFHLRWGIRYLASDAVPTQLYAIAVDPSRPLLLDAGQLGQVVQTVLPVPLLEGQGDAGGSFPVTLFQRAGEGPGERAEVAAPSEGEEEDPRSAIPGESRDASAGDALGQAGTPPSSCPGLVVENVAFETLVDASPVLEDEPGLQIIAYFETIPNATVVPAPSQPSPPAPPDTVLSSALCPPIVSTVPIVSKHTPSPGSLVLTLEKLESAAREEEGAEEGPRAGDSVDSQGKQLEEHRYHRNGLSKEQLEAIVVELQKKVKVLQQRHRRHLEKLMGLESTVAQLTHSNLLSEERLQLLERV</sequence>
<dbReference type="SMART" id="SM00156">
    <property type="entry name" value="PP2Ac"/>
    <property type="match status" value="1"/>
</dbReference>
<dbReference type="GeneTree" id="ENSGT00940000158785"/>
<keyword evidence="2" id="KW-0479">Metal-binding</keyword>
<feature type="region of interest" description="Disordered" evidence="12">
    <location>
        <begin position="659"/>
        <end position="683"/>
    </location>
</feature>
<reference evidence="14" key="2">
    <citation type="submission" date="2025-08" db="UniProtKB">
        <authorList>
            <consortium name="Ensembl"/>
        </authorList>
    </citation>
    <scope>IDENTIFICATION</scope>
</reference>
<dbReference type="InterPro" id="IPR006186">
    <property type="entry name" value="Ser/Thr-sp_prot-phosphatase"/>
</dbReference>
<dbReference type="EMBL" id="AHAT01023878">
    <property type="status" value="NOT_ANNOTATED_CDS"/>
    <property type="molecule type" value="Genomic_DNA"/>
</dbReference>
<evidence type="ECO:0000313" key="14">
    <source>
        <dbReference type="Ensembl" id="ENSLOCP00000018258.1"/>
    </source>
</evidence>
<dbReference type="InterPro" id="IPR051134">
    <property type="entry name" value="PPP_phosphatase"/>
</dbReference>
<feature type="coiled-coil region" evidence="11">
    <location>
        <begin position="696"/>
        <end position="723"/>
    </location>
</feature>
<evidence type="ECO:0000256" key="5">
    <source>
        <dbReference type="ARBA" id="ARBA00022801"/>
    </source>
</evidence>
<dbReference type="PROSITE" id="PS50950">
    <property type="entry name" value="ZF_THAP"/>
    <property type="match status" value="1"/>
</dbReference>
<dbReference type="AlphaFoldDB" id="W5NC99"/>
<reference evidence="15" key="1">
    <citation type="submission" date="2011-12" db="EMBL/GenBank/DDBJ databases">
        <title>The Draft Genome of Lepisosteus oculatus.</title>
        <authorList>
            <consortium name="The Broad Institute Genome Assembly &amp; Analysis Group"/>
            <consortium name="Computational R&amp;D Group"/>
            <consortium name="and Sequencing Platform"/>
            <person name="Di Palma F."/>
            <person name="Alfoldi J."/>
            <person name="Johnson J."/>
            <person name="Berlin A."/>
            <person name="Gnerre S."/>
            <person name="Jaffe D."/>
            <person name="MacCallum I."/>
            <person name="Young S."/>
            <person name="Walker B.J."/>
            <person name="Lander E.S."/>
            <person name="Lindblad-Toh K."/>
        </authorList>
    </citation>
    <scope>NUCLEOTIDE SEQUENCE [LARGE SCALE GENOMIC DNA]</scope>
</reference>
<dbReference type="SUPFAM" id="SSF57716">
    <property type="entry name" value="Glucocorticoid receptor-like (DNA-binding domain)"/>
    <property type="match status" value="1"/>
</dbReference>
<dbReference type="Pfam" id="PF05485">
    <property type="entry name" value="THAP"/>
    <property type="match status" value="1"/>
</dbReference>
<keyword evidence="11" id="KW-0175">Coiled coil</keyword>
<evidence type="ECO:0000256" key="9">
    <source>
        <dbReference type="PROSITE-ProRule" id="PRU00309"/>
    </source>
</evidence>
<dbReference type="SMART" id="SM00692">
    <property type="entry name" value="DM3"/>
    <property type="match status" value="1"/>
</dbReference>
<feature type="region of interest" description="Disordered" evidence="12">
    <location>
        <begin position="513"/>
        <end position="566"/>
    </location>
</feature>
<dbReference type="EMBL" id="AHAT01023876">
    <property type="status" value="NOT_ANNOTATED_CDS"/>
    <property type="molecule type" value="Genomic_DNA"/>
</dbReference>
<accession>W5NC99</accession>
<feature type="domain" description="THAP-type" evidence="13">
    <location>
        <begin position="388"/>
        <end position="471"/>
    </location>
</feature>
<dbReference type="Pfam" id="PF08321">
    <property type="entry name" value="PPP5"/>
    <property type="match status" value="1"/>
</dbReference>
<dbReference type="Bgee" id="ENSLOCG00000014828">
    <property type="expression patterns" value="Expressed in muscle tissue and 13 other cell types or tissues"/>
</dbReference>
<evidence type="ECO:0000256" key="6">
    <source>
        <dbReference type="ARBA" id="ARBA00022833"/>
    </source>
</evidence>
<evidence type="ECO:0000256" key="12">
    <source>
        <dbReference type="SAM" id="MobiDB-lite"/>
    </source>
</evidence>
<dbReference type="Gene3D" id="1.25.40.10">
    <property type="entry name" value="Tetratricopeptide repeat domain"/>
    <property type="match status" value="1"/>
</dbReference>
<dbReference type="PRINTS" id="PR00114">
    <property type="entry name" value="STPHPHTASE"/>
</dbReference>
<dbReference type="Pfam" id="PF00149">
    <property type="entry name" value="Metallophos"/>
    <property type="match status" value="1"/>
</dbReference>
<dbReference type="PROSITE" id="PS00125">
    <property type="entry name" value="SER_THR_PHOSPHATASE"/>
    <property type="match status" value="1"/>
</dbReference>